<comment type="caution">
    <text evidence="2">The sequence shown here is derived from an EMBL/GenBank/DDBJ whole genome shotgun (WGS) entry which is preliminary data.</text>
</comment>
<dbReference type="PROSITE" id="PS00409">
    <property type="entry name" value="PROKAR_NTER_METHYL"/>
    <property type="match status" value="1"/>
</dbReference>
<proteinExistence type="predicted"/>
<dbReference type="SUPFAM" id="SSF54523">
    <property type="entry name" value="Pili subunits"/>
    <property type="match status" value="1"/>
</dbReference>
<dbReference type="Pfam" id="PF07963">
    <property type="entry name" value="N_methyl"/>
    <property type="match status" value="1"/>
</dbReference>
<sequence>MKRNILEKKNKGFTLIELIIVIAVIGIITSIAVPNYMSYKNEAKVKADEITAQNIAIAVKVELSKGETPVNISSNGYRKIADRYFNGVMPKSQLTDGNFIISIVDKNNISVRTTNYKLYPQFEKIN</sequence>
<keyword evidence="1" id="KW-0472">Membrane</keyword>
<dbReference type="InterPro" id="IPR012902">
    <property type="entry name" value="N_methyl_site"/>
</dbReference>
<dbReference type="AlphaFoldDB" id="A0A645CKY2"/>
<reference evidence="2" key="1">
    <citation type="submission" date="2019-08" db="EMBL/GenBank/DDBJ databases">
        <authorList>
            <person name="Kucharzyk K."/>
            <person name="Murdoch R.W."/>
            <person name="Higgins S."/>
            <person name="Loffler F."/>
        </authorList>
    </citation>
    <scope>NUCLEOTIDE SEQUENCE</scope>
</reference>
<dbReference type="NCBIfam" id="TIGR02532">
    <property type="entry name" value="IV_pilin_GFxxxE"/>
    <property type="match status" value="1"/>
</dbReference>
<organism evidence="2">
    <name type="scientific">bioreactor metagenome</name>
    <dbReference type="NCBI Taxonomy" id="1076179"/>
    <lineage>
        <taxon>unclassified sequences</taxon>
        <taxon>metagenomes</taxon>
        <taxon>ecological metagenomes</taxon>
    </lineage>
</organism>
<evidence type="ECO:0000256" key="1">
    <source>
        <dbReference type="SAM" id="Phobius"/>
    </source>
</evidence>
<gene>
    <name evidence="2" type="ORF">SDC9_124593</name>
</gene>
<dbReference type="InterPro" id="IPR045584">
    <property type="entry name" value="Pilin-like"/>
</dbReference>
<evidence type="ECO:0000313" key="2">
    <source>
        <dbReference type="EMBL" id="MPM77587.1"/>
    </source>
</evidence>
<protein>
    <recommendedName>
        <fullName evidence="3">Fimbrial protein</fullName>
    </recommendedName>
</protein>
<dbReference type="EMBL" id="VSSQ01028046">
    <property type="protein sequence ID" value="MPM77587.1"/>
    <property type="molecule type" value="Genomic_DNA"/>
</dbReference>
<keyword evidence="1" id="KW-0812">Transmembrane</keyword>
<dbReference type="Gene3D" id="3.30.700.10">
    <property type="entry name" value="Glycoprotein, Type 4 Pilin"/>
    <property type="match status" value="1"/>
</dbReference>
<keyword evidence="1" id="KW-1133">Transmembrane helix</keyword>
<feature type="transmembrane region" description="Helical" evidence="1">
    <location>
        <begin position="12"/>
        <end position="33"/>
    </location>
</feature>
<name>A0A645CKY2_9ZZZZ</name>
<evidence type="ECO:0008006" key="3">
    <source>
        <dbReference type="Google" id="ProtNLM"/>
    </source>
</evidence>
<accession>A0A645CKY2</accession>